<comment type="subunit">
    <text evidence="2">UreD, UreF and UreG form a complex that acts as a GTP-hydrolysis-dependent molecular chaperone, activating the urease apoprotein by helping to assemble the nickel containing metallocenter of UreC. The UreE protein probably delivers the nickel.</text>
</comment>
<dbReference type="Pfam" id="PF01774">
    <property type="entry name" value="UreD"/>
    <property type="match status" value="1"/>
</dbReference>
<keyword evidence="2" id="KW-0963">Cytoplasm</keyword>
<dbReference type="InterPro" id="IPR002669">
    <property type="entry name" value="UreD"/>
</dbReference>
<gene>
    <name evidence="2 3" type="primary">ureD</name>
    <name evidence="3" type="ORF">GOEFS_096_00270</name>
</gene>
<comment type="function">
    <text evidence="2">Required for maturation of urease via the functional incorporation of the urease nickel metallocenter.</text>
</comment>
<evidence type="ECO:0000313" key="4">
    <source>
        <dbReference type="Proteomes" id="UP000035034"/>
    </source>
</evidence>
<keyword evidence="2" id="KW-0996">Nickel insertion</keyword>
<dbReference type="AlphaFoldDB" id="H0R449"/>
<dbReference type="eggNOG" id="COG0829">
    <property type="taxonomic scope" value="Bacteria"/>
</dbReference>
<dbReference type="Proteomes" id="UP000035034">
    <property type="component" value="Unassembled WGS sequence"/>
</dbReference>
<reference evidence="3 4" key="1">
    <citation type="submission" date="2011-12" db="EMBL/GenBank/DDBJ databases">
        <title>Whole genome shotgun sequence of Gordonia effusa NBRC 100432.</title>
        <authorList>
            <person name="Yoshida I."/>
            <person name="Takarada H."/>
            <person name="Hosoyama A."/>
            <person name="Tsuchikane K."/>
            <person name="Katsumata H."/>
            <person name="Yamazaki S."/>
            <person name="Fujita N."/>
        </authorList>
    </citation>
    <scope>NUCLEOTIDE SEQUENCE [LARGE SCALE GENOMIC DNA]</scope>
    <source>
        <strain evidence="3 4">NBRC 100432</strain>
    </source>
</reference>
<protein>
    <recommendedName>
        <fullName evidence="2">Urease accessory protein UreD</fullName>
    </recommendedName>
</protein>
<dbReference type="GO" id="GO:0016151">
    <property type="term" value="F:nickel cation binding"/>
    <property type="evidence" value="ECO:0007669"/>
    <property type="project" value="UniProtKB-UniRule"/>
</dbReference>
<keyword evidence="1 2" id="KW-0143">Chaperone</keyword>
<evidence type="ECO:0000256" key="2">
    <source>
        <dbReference type="HAMAP-Rule" id="MF_01384"/>
    </source>
</evidence>
<dbReference type="HAMAP" id="MF_01384">
    <property type="entry name" value="UreD"/>
    <property type="match status" value="1"/>
</dbReference>
<organism evidence="3 4">
    <name type="scientific">Gordonia effusa NBRC 100432</name>
    <dbReference type="NCBI Taxonomy" id="1077974"/>
    <lineage>
        <taxon>Bacteria</taxon>
        <taxon>Bacillati</taxon>
        <taxon>Actinomycetota</taxon>
        <taxon>Actinomycetes</taxon>
        <taxon>Mycobacteriales</taxon>
        <taxon>Gordoniaceae</taxon>
        <taxon>Gordonia</taxon>
    </lineage>
</organism>
<comment type="caution">
    <text evidence="3">The sequence shown here is derived from an EMBL/GenBank/DDBJ whole genome shotgun (WGS) entry which is preliminary data.</text>
</comment>
<dbReference type="EMBL" id="BAEH01000096">
    <property type="protein sequence ID" value="GAB19850.1"/>
    <property type="molecule type" value="Genomic_DNA"/>
</dbReference>
<evidence type="ECO:0000313" key="3">
    <source>
        <dbReference type="EMBL" id="GAB19850.1"/>
    </source>
</evidence>
<comment type="subcellular location">
    <subcellularLocation>
        <location evidence="2">Cytoplasm</location>
    </subcellularLocation>
</comment>
<keyword evidence="4" id="KW-1185">Reference proteome</keyword>
<accession>H0R449</accession>
<name>H0R449_9ACTN</name>
<dbReference type="OrthoDB" id="8677206at2"/>
<comment type="similarity">
    <text evidence="2">Belongs to the UreD family.</text>
</comment>
<dbReference type="STRING" id="1077974.GOEFS_096_00270"/>
<proteinExistence type="inferred from homology"/>
<dbReference type="RefSeq" id="WP_007319185.1">
    <property type="nucleotide sequence ID" value="NZ_BAEH01000096.1"/>
</dbReference>
<sequence length="242" mass="25715">MPLTRVAIRAGAQAASVEMAAGLLVPRLISRTAAEASVALVAGGALLLGGDRVEIEIVVGPGCRLDLTDIGGTVAYDAQGVPSSWTVRIRVGVGGLLCWHGLPLVVATGANVIRTMRMDLADGARALLRETTVLGRDGERGGRLSLRTDVFRDDVPVIVESVERDPRRAEPGILGSQRVLDTVLAVGFRPPVSDVDLLLEQPGALARYLGMQAHLSELDHVWECWRDAASASEESVEEVDVR</sequence>
<evidence type="ECO:0000256" key="1">
    <source>
        <dbReference type="ARBA" id="ARBA00023186"/>
    </source>
</evidence>
<dbReference type="GO" id="GO:0005737">
    <property type="term" value="C:cytoplasm"/>
    <property type="evidence" value="ECO:0007669"/>
    <property type="project" value="UniProtKB-SubCell"/>
</dbReference>